<reference evidence="2" key="1">
    <citation type="journal article" date="2022" name="bioRxiv">
        <title>Sequencing and chromosome-scale assembly of the giantPleurodeles waltlgenome.</title>
        <authorList>
            <person name="Brown T."/>
            <person name="Elewa A."/>
            <person name="Iarovenko S."/>
            <person name="Subramanian E."/>
            <person name="Araus A.J."/>
            <person name="Petzold A."/>
            <person name="Susuki M."/>
            <person name="Suzuki K.-i.T."/>
            <person name="Hayashi T."/>
            <person name="Toyoda A."/>
            <person name="Oliveira C."/>
            <person name="Osipova E."/>
            <person name="Leigh N.D."/>
            <person name="Simon A."/>
            <person name="Yun M.H."/>
        </authorList>
    </citation>
    <scope>NUCLEOTIDE SEQUENCE</scope>
    <source>
        <strain evidence="2">20211129_DDA</strain>
        <tissue evidence="2">Liver</tissue>
    </source>
</reference>
<evidence type="ECO:0000313" key="2">
    <source>
        <dbReference type="EMBL" id="KAJ1194974.1"/>
    </source>
</evidence>
<evidence type="ECO:0000313" key="3">
    <source>
        <dbReference type="Proteomes" id="UP001066276"/>
    </source>
</evidence>
<keyword evidence="3" id="KW-1185">Reference proteome</keyword>
<proteinExistence type="predicted"/>
<gene>
    <name evidence="2" type="ORF">NDU88_004258</name>
</gene>
<organism evidence="2 3">
    <name type="scientific">Pleurodeles waltl</name>
    <name type="common">Iberian ribbed newt</name>
    <dbReference type="NCBI Taxonomy" id="8319"/>
    <lineage>
        <taxon>Eukaryota</taxon>
        <taxon>Metazoa</taxon>
        <taxon>Chordata</taxon>
        <taxon>Craniata</taxon>
        <taxon>Vertebrata</taxon>
        <taxon>Euteleostomi</taxon>
        <taxon>Amphibia</taxon>
        <taxon>Batrachia</taxon>
        <taxon>Caudata</taxon>
        <taxon>Salamandroidea</taxon>
        <taxon>Salamandridae</taxon>
        <taxon>Pleurodelinae</taxon>
        <taxon>Pleurodeles</taxon>
    </lineage>
</organism>
<name>A0AAV7V0P0_PLEWA</name>
<accession>A0AAV7V0P0</accession>
<comment type="caution">
    <text evidence="2">The sequence shown here is derived from an EMBL/GenBank/DDBJ whole genome shotgun (WGS) entry which is preliminary data.</text>
</comment>
<dbReference type="Proteomes" id="UP001066276">
    <property type="component" value="Chromosome 2_2"/>
</dbReference>
<protein>
    <submittedName>
        <fullName evidence="2">Uncharacterized protein</fullName>
    </submittedName>
</protein>
<sequence>MKRGRREWCRACIGWRTRPRRLTSAACVVPLTGFAGCCRLGGPPHLGRRRSKPTQAQAVEERSHALLEAMQFEANIFSTLQESQDSDPEQGDRTDSENSPHGPSLTPRSADDI</sequence>
<dbReference type="EMBL" id="JANPWB010000004">
    <property type="protein sequence ID" value="KAJ1194974.1"/>
    <property type="molecule type" value="Genomic_DNA"/>
</dbReference>
<dbReference type="AlphaFoldDB" id="A0AAV7V0P0"/>
<feature type="region of interest" description="Disordered" evidence="1">
    <location>
        <begin position="77"/>
        <end position="113"/>
    </location>
</feature>
<evidence type="ECO:0000256" key="1">
    <source>
        <dbReference type="SAM" id="MobiDB-lite"/>
    </source>
</evidence>